<dbReference type="PANTHER" id="PTHR13166">
    <property type="entry name" value="PROTEIN C6ORF149"/>
    <property type="match status" value="1"/>
</dbReference>
<organism evidence="3 4">
    <name type="scientific">Aphanomyces astaci</name>
    <name type="common">Crayfish plague agent</name>
    <dbReference type="NCBI Taxonomy" id="112090"/>
    <lineage>
        <taxon>Eukaryota</taxon>
        <taxon>Sar</taxon>
        <taxon>Stramenopiles</taxon>
        <taxon>Oomycota</taxon>
        <taxon>Saprolegniomycetes</taxon>
        <taxon>Saprolegniales</taxon>
        <taxon>Verrucalvaceae</taxon>
        <taxon>Aphanomyces</taxon>
    </lineage>
</organism>
<dbReference type="CDD" id="cd20264">
    <property type="entry name" value="Complex1_LYR_LYRM4"/>
    <property type="match status" value="1"/>
</dbReference>
<dbReference type="VEuPathDB" id="FungiDB:H257_16211"/>
<evidence type="ECO:0000256" key="1">
    <source>
        <dbReference type="ARBA" id="ARBA00009508"/>
    </source>
</evidence>
<feature type="domain" description="Complex 1 LYR protein" evidence="2">
    <location>
        <begin position="7"/>
        <end position="46"/>
    </location>
</feature>
<dbReference type="InterPro" id="IPR051522">
    <property type="entry name" value="ISC_assembly_LYR"/>
</dbReference>
<gene>
    <name evidence="3" type="ORF">DYB31_002746</name>
</gene>
<dbReference type="GO" id="GO:1990221">
    <property type="term" value="C:L-cysteine desulfurase complex"/>
    <property type="evidence" value="ECO:0007669"/>
    <property type="project" value="TreeGrafter"/>
</dbReference>
<dbReference type="Proteomes" id="UP000266196">
    <property type="component" value="Unassembled WGS sequence"/>
</dbReference>
<evidence type="ECO:0000259" key="2">
    <source>
        <dbReference type="Pfam" id="PF05347"/>
    </source>
</evidence>
<evidence type="ECO:0000313" key="4">
    <source>
        <dbReference type="Proteomes" id="UP000266196"/>
    </source>
</evidence>
<reference evidence="3 4" key="1">
    <citation type="submission" date="2018-08" db="EMBL/GenBank/DDBJ databases">
        <title>Aphanomyces genome sequencing and annotation.</title>
        <authorList>
            <person name="Minardi D."/>
            <person name="Oidtmann B."/>
            <person name="Van Der Giezen M."/>
            <person name="Studholme D.J."/>
        </authorList>
    </citation>
    <scope>NUCLEOTIDE SEQUENCE [LARGE SCALE GENOMIC DNA]</scope>
    <source>
        <strain evidence="3 4">197901</strain>
    </source>
</reference>
<dbReference type="PANTHER" id="PTHR13166:SF7">
    <property type="entry name" value="LYR MOTIF-CONTAINING PROTEIN 4"/>
    <property type="match status" value="1"/>
</dbReference>
<comment type="caution">
    <text evidence="3">The sequence shown here is derived from an EMBL/GenBank/DDBJ whole genome shotgun (WGS) entry which is preliminary data.</text>
</comment>
<protein>
    <recommendedName>
        <fullName evidence="2">Complex 1 LYR protein domain-containing protein</fullName>
    </recommendedName>
</protein>
<dbReference type="GO" id="GO:0005739">
    <property type="term" value="C:mitochondrion"/>
    <property type="evidence" value="ECO:0007669"/>
    <property type="project" value="TreeGrafter"/>
</dbReference>
<dbReference type="AlphaFoldDB" id="A0A397FAF1"/>
<comment type="similarity">
    <text evidence="1">Belongs to the complex I LYR family.</text>
</comment>
<proteinExistence type="inferred from homology"/>
<dbReference type="VEuPathDB" id="FungiDB:H257_16212"/>
<dbReference type="EMBL" id="QUTE01010607">
    <property type="protein sequence ID" value="RHZ12980.1"/>
    <property type="molecule type" value="Genomic_DNA"/>
</dbReference>
<sequence>MAARSTEVLRLYRDLLREAAQFQNYTFRTYSQRRIKADFRANAGVQGGDLSAALGFGFEQLNLLRRQVTISKLYPGDKSPSSSTISSLSRNMHPFALAVSDPLRYETLNDSRTEGVVLFGGAVRLGPACGGSGALVMPIASLCYVCEYETNDIPAATTNNQAGDDGLVRSLCLEV</sequence>
<dbReference type="InterPro" id="IPR045297">
    <property type="entry name" value="Complex1_LYR_LYRM4"/>
</dbReference>
<name>A0A397FAF1_APHAT</name>
<evidence type="ECO:0000313" key="3">
    <source>
        <dbReference type="EMBL" id="RHZ12980.1"/>
    </source>
</evidence>
<dbReference type="InterPro" id="IPR008011">
    <property type="entry name" value="Complex1_LYR_dom"/>
</dbReference>
<dbReference type="Pfam" id="PF05347">
    <property type="entry name" value="Complex1_LYR"/>
    <property type="match status" value="1"/>
</dbReference>
<accession>A0A397FAF1</accession>
<dbReference type="GO" id="GO:0016226">
    <property type="term" value="P:iron-sulfur cluster assembly"/>
    <property type="evidence" value="ECO:0007669"/>
    <property type="project" value="InterPro"/>
</dbReference>